<sequence>MSKVSGISKQEGVKNVFVRGLGDRYNATTLNGFLVPSEDPEYKNIALDFFGTDIIQNVGVNKVFSGSSTGDAGGAIIDISSKELINDRAFGAEISGGLNRGTIGVDFLRQDGSNYLGFANNKKPNENKVDFANSLDPTVIKTPVNHSFGISGGKQFKVGADNNPLSFFIVGSHGTNYSYTGELIRNTTSDGTIYQDQQGDKYSQNINQLVLGNINFGINKAHNLAYNFMMVHANNQYVGQYSGKHTESHQDSNDYTGRAIRQQTNDNLLFTHQLISSWKLSNKMKLNAGASYNRIKGLEPDRRENYLSKQDDGTYILTGSNRQKRFFSELKENDINTKVNLQYKLNDEFDNTNSALEIGYNGRFVDDKFEAVEYNFDALSGTFPIDNLQLDDLYNQANYESGKYTMSVGELNTYNVKKNVHSAYAEATYQLTSPLTANVGLRVDNVDMTVNHRVQHVEPGRESIKKTYFLLSLNLKYDLNDKNAIRMGLSKTYTLPQSKEISPYQYVNIGFASQGNPNLKPSDNYNADLKWDYYLSPSELFTVTGFFKHIVNPIGRVDQGNSAGLLSYSNISAFATVAGIEVELRKNLINRVNTATSKVNRVSLGLNASYIYTDLEVDIVNTPRRRAQLEGAAPFIGNFDVSYSYSNRDKNLLASVVFNYFSNRVHTIGTRNYGNIIEEGVPTIDFVSSYKFNKNFTAKFKASNLLDPSFKLSRRMNSSGENIILNKYKKGINLSLGVSYDL</sequence>
<dbReference type="PANTHER" id="PTHR40980:SF5">
    <property type="entry name" value="TONB-DEPENDENT RECEPTOR"/>
    <property type="match status" value="1"/>
</dbReference>
<evidence type="ECO:0000256" key="5">
    <source>
        <dbReference type="ARBA" id="ARBA00023136"/>
    </source>
</evidence>
<comment type="subcellular location">
    <subcellularLocation>
        <location evidence="1">Cell outer membrane</location>
        <topology evidence="1">Multi-pass membrane protein</topology>
    </subcellularLocation>
</comment>
<comment type="caution">
    <text evidence="8">The sequence shown here is derived from an EMBL/GenBank/DDBJ whole genome shotgun (WGS) entry which is preliminary data.</text>
</comment>
<protein>
    <recommendedName>
        <fullName evidence="7">TonB-dependent receptor-like beta-barrel domain-containing protein</fullName>
    </recommendedName>
</protein>
<dbReference type="InterPro" id="IPR000531">
    <property type="entry name" value="Beta-barrel_TonB"/>
</dbReference>
<dbReference type="GO" id="GO:0009279">
    <property type="term" value="C:cell outer membrane"/>
    <property type="evidence" value="ECO:0007669"/>
    <property type="project" value="UniProtKB-SubCell"/>
</dbReference>
<dbReference type="Pfam" id="PF00593">
    <property type="entry name" value="TonB_dep_Rec_b-barrel"/>
    <property type="match status" value="1"/>
</dbReference>
<evidence type="ECO:0000256" key="3">
    <source>
        <dbReference type="ARBA" id="ARBA00022692"/>
    </source>
</evidence>
<keyword evidence="5" id="KW-0472">Membrane</keyword>
<gene>
    <name evidence="8" type="ORF">SDC9_61541</name>
</gene>
<keyword evidence="2" id="KW-0813">Transport</keyword>
<dbReference type="InterPro" id="IPR039426">
    <property type="entry name" value="TonB-dep_rcpt-like"/>
</dbReference>
<feature type="domain" description="TonB-dependent receptor-like beta-barrel" evidence="7">
    <location>
        <begin position="323"/>
        <end position="705"/>
    </location>
</feature>
<dbReference type="AlphaFoldDB" id="A0A644XG20"/>
<evidence type="ECO:0000313" key="8">
    <source>
        <dbReference type="EMBL" id="MPM15175.1"/>
    </source>
</evidence>
<name>A0A644XG20_9ZZZZ</name>
<keyword evidence="6" id="KW-0998">Cell outer membrane</keyword>
<dbReference type="SUPFAM" id="SSF56935">
    <property type="entry name" value="Porins"/>
    <property type="match status" value="1"/>
</dbReference>
<dbReference type="PROSITE" id="PS52016">
    <property type="entry name" value="TONB_DEPENDENT_REC_3"/>
    <property type="match status" value="1"/>
</dbReference>
<keyword evidence="4" id="KW-0798">TonB box</keyword>
<reference evidence="8" key="1">
    <citation type="submission" date="2019-08" db="EMBL/GenBank/DDBJ databases">
        <authorList>
            <person name="Kucharzyk K."/>
            <person name="Murdoch R.W."/>
            <person name="Higgins S."/>
            <person name="Loffler F."/>
        </authorList>
    </citation>
    <scope>NUCLEOTIDE SEQUENCE</scope>
</reference>
<proteinExistence type="predicted"/>
<evidence type="ECO:0000256" key="6">
    <source>
        <dbReference type="ARBA" id="ARBA00023237"/>
    </source>
</evidence>
<evidence type="ECO:0000256" key="4">
    <source>
        <dbReference type="ARBA" id="ARBA00023077"/>
    </source>
</evidence>
<evidence type="ECO:0000256" key="2">
    <source>
        <dbReference type="ARBA" id="ARBA00022448"/>
    </source>
</evidence>
<evidence type="ECO:0000259" key="7">
    <source>
        <dbReference type="Pfam" id="PF00593"/>
    </source>
</evidence>
<accession>A0A644XG20</accession>
<dbReference type="Gene3D" id="2.40.170.20">
    <property type="entry name" value="TonB-dependent receptor, beta-barrel domain"/>
    <property type="match status" value="1"/>
</dbReference>
<evidence type="ECO:0000256" key="1">
    <source>
        <dbReference type="ARBA" id="ARBA00004571"/>
    </source>
</evidence>
<dbReference type="PANTHER" id="PTHR40980">
    <property type="entry name" value="PLUG DOMAIN-CONTAINING PROTEIN"/>
    <property type="match status" value="1"/>
</dbReference>
<organism evidence="8">
    <name type="scientific">bioreactor metagenome</name>
    <dbReference type="NCBI Taxonomy" id="1076179"/>
    <lineage>
        <taxon>unclassified sequences</taxon>
        <taxon>metagenomes</taxon>
        <taxon>ecological metagenomes</taxon>
    </lineage>
</organism>
<keyword evidence="3" id="KW-0812">Transmembrane</keyword>
<dbReference type="EMBL" id="VSSQ01002398">
    <property type="protein sequence ID" value="MPM15175.1"/>
    <property type="molecule type" value="Genomic_DNA"/>
</dbReference>
<dbReference type="InterPro" id="IPR036942">
    <property type="entry name" value="Beta-barrel_TonB_sf"/>
</dbReference>